<proteinExistence type="predicted"/>
<feature type="signal peptide" evidence="1">
    <location>
        <begin position="1"/>
        <end position="20"/>
    </location>
</feature>
<evidence type="ECO:0000313" key="3">
    <source>
        <dbReference type="Proteomes" id="UP000660380"/>
    </source>
</evidence>
<sequence length="136" mass="15583">MKTIIAILATLLIATTPATAQRSKIDTPMSPRITISERCQQLQINCSKSEVLEVGRRVQQLYFSRYNRKPPQKQGVNIYTTTDSNLIDQAIVNQLATENEKLRKELQSQNKLKVKRSSPTAYFMKNKINIFSRIIL</sequence>
<keyword evidence="1" id="KW-0732">Signal</keyword>
<feature type="chain" id="PRO_5047130712" evidence="1">
    <location>
        <begin position="21"/>
        <end position="136"/>
    </location>
</feature>
<evidence type="ECO:0000256" key="1">
    <source>
        <dbReference type="SAM" id="SignalP"/>
    </source>
</evidence>
<gene>
    <name evidence="2" type="ORF">H6G81_29280</name>
</gene>
<evidence type="ECO:0000313" key="2">
    <source>
        <dbReference type="EMBL" id="MBD2608504.1"/>
    </source>
</evidence>
<dbReference type="Proteomes" id="UP000660380">
    <property type="component" value="Unassembled WGS sequence"/>
</dbReference>
<organism evidence="2 3">
    <name type="scientific">Scytonema hofmannii FACHB-248</name>
    <dbReference type="NCBI Taxonomy" id="1842502"/>
    <lineage>
        <taxon>Bacteria</taxon>
        <taxon>Bacillati</taxon>
        <taxon>Cyanobacteriota</taxon>
        <taxon>Cyanophyceae</taxon>
        <taxon>Nostocales</taxon>
        <taxon>Scytonemataceae</taxon>
        <taxon>Scytonema</taxon>
    </lineage>
</organism>
<reference evidence="2 3" key="1">
    <citation type="journal article" date="2020" name="ISME J.">
        <title>Comparative genomics reveals insights into cyanobacterial evolution and habitat adaptation.</title>
        <authorList>
            <person name="Chen M.Y."/>
            <person name="Teng W.K."/>
            <person name="Zhao L."/>
            <person name="Hu C.X."/>
            <person name="Zhou Y.K."/>
            <person name="Han B.P."/>
            <person name="Song L.R."/>
            <person name="Shu W.S."/>
        </authorList>
    </citation>
    <scope>NUCLEOTIDE SEQUENCE [LARGE SCALE GENOMIC DNA]</scope>
    <source>
        <strain evidence="2 3">FACHB-248</strain>
    </source>
</reference>
<name>A0ABR8GZ36_9CYAN</name>
<dbReference type="RefSeq" id="WP_029634472.1">
    <property type="nucleotide sequence ID" value="NZ_JACJTA010000097.1"/>
</dbReference>
<accession>A0ABR8GZ36</accession>
<protein>
    <submittedName>
        <fullName evidence="2">Uncharacterized protein</fullName>
    </submittedName>
</protein>
<comment type="caution">
    <text evidence="2">The sequence shown here is derived from an EMBL/GenBank/DDBJ whole genome shotgun (WGS) entry which is preliminary data.</text>
</comment>
<keyword evidence="3" id="KW-1185">Reference proteome</keyword>
<dbReference type="EMBL" id="JACJTA010000097">
    <property type="protein sequence ID" value="MBD2608504.1"/>
    <property type="molecule type" value="Genomic_DNA"/>
</dbReference>